<dbReference type="InterPro" id="IPR007081">
    <property type="entry name" value="RNA_pol_Rpb1_5"/>
</dbReference>
<keyword evidence="9 12" id="KW-0804">Transcription</keyword>
<keyword evidence="4 12" id="KW-0808">Transferase</keyword>
<evidence type="ECO:0000256" key="12">
    <source>
        <dbReference type="RuleBase" id="RU004279"/>
    </source>
</evidence>
<dbReference type="GO" id="GO:0003677">
    <property type="term" value="F:DNA binding"/>
    <property type="evidence" value="ECO:0007669"/>
    <property type="project" value="InterPro"/>
</dbReference>
<evidence type="ECO:0000259" key="14">
    <source>
        <dbReference type="SMART" id="SM00663"/>
    </source>
</evidence>
<dbReference type="InterPro" id="IPR042102">
    <property type="entry name" value="RNA_pol_Rpb1_3_sf"/>
</dbReference>
<dbReference type="EMBL" id="CM000131">
    <property type="protein sequence ID" value="EEC80966.1"/>
    <property type="molecule type" value="Genomic_DNA"/>
</dbReference>
<dbReference type="InterPro" id="IPR007080">
    <property type="entry name" value="RNA_pol_Rpb1_1"/>
</dbReference>
<dbReference type="Gene3D" id="3.30.1490.180">
    <property type="entry name" value="RNA polymerase ii"/>
    <property type="match status" value="1"/>
</dbReference>
<comment type="subcellular location">
    <subcellularLocation>
        <location evidence="1">Nucleus</location>
    </subcellularLocation>
</comment>
<gene>
    <name evidence="15" type="ORF">OsI_23688</name>
</gene>
<dbReference type="PANTHER" id="PTHR19376:SF11">
    <property type="entry name" value="DNA-DIRECTED RNA POLYMERASE I SUBUNIT RPA1"/>
    <property type="match status" value="1"/>
</dbReference>
<evidence type="ECO:0000256" key="5">
    <source>
        <dbReference type="ARBA" id="ARBA00022695"/>
    </source>
</evidence>
<accession>B8B4L0</accession>
<dbReference type="Gene3D" id="2.40.40.20">
    <property type="match status" value="1"/>
</dbReference>
<dbReference type="FunFam" id="1.10.150.390:FF:000005">
    <property type="entry name" value="DNA-directed RNA polymerase subunit"/>
    <property type="match status" value="1"/>
</dbReference>
<dbReference type="OMA" id="CMGVSAN"/>
<protein>
    <recommendedName>
        <fullName evidence="12">DNA-directed RNA polymerase subunit</fullName>
        <ecNumber evidence="12">2.7.7.6</ecNumber>
    </recommendedName>
</protein>
<dbReference type="SUPFAM" id="SSF64484">
    <property type="entry name" value="beta and beta-prime subunits of DNA dependent RNA-polymerase"/>
    <property type="match status" value="1"/>
</dbReference>
<keyword evidence="3 12" id="KW-0240">DNA-directed RNA polymerase</keyword>
<keyword evidence="7" id="KW-0862">Zinc</keyword>
<dbReference type="InterPro" id="IPR044893">
    <property type="entry name" value="RNA_pol_Rpb1_clamp_domain"/>
</dbReference>
<proteinExistence type="inferred from homology"/>
<dbReference type="FunFam" id="4.10.860.120:FF:000006">
    <property type="entry name" value="DNA-directed RNA polymerase subunit"/>
    <property type="match status" value="1"/>
</dbReference>
<dbReference type="Gramene" id="BGIOSGA023261-TA">
    <property type="protein sequence ID" value="BGIOSGA023261-PA"/>
    <property type="gene ID" value="BGIOSGA023261"/>
</dbReference>
<evidence type="ECO:0000256" key="9">
    <source>
        <dbReference type="ARBA" id="ARBA00023163"/>
    </source>
</evidence>
<dbReference type="GO" id="GO:0046872">
    <property type="term" value="F:metal ion binding"/>
    <property type="evidence" value="ECO:0007669"/>
    <property type="project" value="UniProtKB-KW"/>
</dbReference>
<organism evidence="15 16">
    <name type="scientific">Oryza sativa subsp. indica</name>
    <name type="common">Rice</name>
    <dbReference type="NCBI Taxonomy" id="39946"/>
    <lineage>
        <taxon>Eukaryota</taxon>
        <taxon>Viridiplantae</taxon>
        <taxon>Streptophyta</taxon>
        <taxon>Embryophyta</taxon>
        <taxon>Tracheophyta</taxon>
        <taxon>Spermatophyta</taxon>
        <taxon>Magnoliopsida</taxon>
        <taxon>Liliopsida</taxon>
        <taxon>Poales</taxon>
        <taxon>Poaceae</taxon>
        <taxon>BOP clade</taxon>
        <taxon>Oryzoideae</taxon>
        <taxon>Oryzeae</taxon>
        <taxon>Oryzinae</taxon>
        <taxon>Oryza</taxon>
        <taxon>Oryza sativa</taxon>
    </lineage>
</organism>
<dbReference type="Gene3D" id="1.10.274.100">
    <property type="entry name" value="RNA polymerase Rpb1, domain 3"/>
    <property type="match status" value="1"/>
</dbReference>
<reference evidence="15 16" key="1">
    <citation type="journal article" date="2005" name="PLoS Biol.">
        <title>The genomes of Oryza sativa: a history of duplications.</title>
        <authorList>
            <person name="Yu J."/>
            <person name="Wang J."/>
            <person name="Lin W."/>
            <person name="Li S."/>
            <person name="Li H."/>
            <person name="Zhou J."/>
            <person name="Ni P."/>
            <person name="Dong W."/>
            <person name="Hu S."/>
            <person name="Zeng C."/>
            <person name="Zhang J."/>
            <person name="Zhang Y."/>
            <person name="Li R."/>
            <person name="Xu Z."/>
            <person name="Li S."/>
            <person name="Li X."/>
            <person name="Zheng H."/>
            <person name="Cong L."/>
            <person name="Lin L."/>
            <person name="Yin J."/>
            <person name="Geng J."/>
            <person name="Li G."/>
            <person name="Shi J."/>
            <person name="Liu J."/>
            <person name="Lv H."/>
            <person name="Li J."/>
            <person name="Wang J."/>
            <person name="Deng Y."/>
            <person name="Ran L."/>
            <person name="Shi X."/>
            <person name="Wang X."/>
            <person name="Wu Q."/>
            <person name="Li C."/>
            <person name="Ren X."/>
            <person name="Wang J."/>
            <person name="Wang X."/>
            <person name="Li D."/>
            <person name="Liu D."/>
            <person name="Zhang X."/>
            <person name="Ji Z."/>
            <person name="Zhao W."/>
            <person name="Sun Y."/>
            <person name="Zhang Z."/>
            <person name="Bao J."/>
            <person name="Han Y."/>
            <person name="Dong L."/>
            <person name="Ji J."/>
            <person name="Chen P."/>
            <person name="Wu S."/>
            <person name="Liu J."/>
            <person name="Xiao Y."/>
            <person name="Bu D."/>
            <person name="Tan J."/>
            <person name="Yang L."/>
            <person name="Ye C."/>
            <person name="Zhang J."/>
            <person name="Xu J."/>
            <person name="Zhou Y."/>
            <person name="Yu Y."/>
            <person name="Zhang B."/>
            <person name="Zhuang S."/>
            <person name="Wei H."/>
            <person name="Liu B."/>
            <person name="Lei M."/>
            <person name="Yu H."/>
            <person name="Li Y."/>
            <person name="Xu H."/>
            <person name="Wei S."/>
            <person name="He X."/>
            <person name="Fang L."/>
            <person name="Zhang Z."/>
            <person name="Zhang Y."/>
            <person name="Huang X."/>
            <person name="Su Z."/>
            <person name="Tong W."/>
            <person name="Li J."/>
            <person name="Tong Z."/>
            <person name="Li S."/>
            <person name="Ye J."/>
            <person name="Wang L."/>
            <person name="Fang L."/>
            <person name="Lei T."/>
            <person name="Chen C."/>
            <person name="Chen H."/>
            <person name="Xu Z."/>
            <person name="Li H."/>
            <person name="Huang H."/>
            <person name="Zhang F."/>
            <person name="Xu H."/>
            <person name="Li N."/>
            <person name="Zhao C."/>
            <person name="Li S."/>
            <person name="Dong L."/>
            <person name="Huang Y."/>
            <person name="Li L."/>
            <person name="Xi Y."/>
            <person name="Qi Q."/>
            <person name="Li W."/>
            <person name="Zhang B."/>
            <person name="Hu W."/>
            <person name="Zhang Y."/>
            <person name="Tian X."/>
            <person name="Jiao Y."/>
            <person name="Liang X."/>
            <person name="Jin J."/>
            <person name="Gao L."/>
            <person name="Zheng W."/>
            <person name="Hao B."/>
            <person name="Liu S."/>
            <person name="Wang W."/>
            <person name="Yuan L."/>
            <person name="Cao M."/>
            <person name="McDermott J."/>
            <person name="Samudrala R."/>
            <person name="Wang J."/>
            <person name="Wong G.K."/>
            <person name="Yang H."/>
        </authorList>
    </citation>
    <scope>NUCLEOTIDE SEQUENCE [LARGE SCALE GENOMIC DNA]</scope>
    <source>
        <strain evidence="16">cv. 93-11</strain>
    </source>
</reference>
<keyword evidence="8" id="KW-0460">Magnesium</keyword>
<dbReference type="Pfam" id="PF04998">
    <property type="entry name" value="RNA_pol_Rpb1_5"/>
    <property type="match status" value="2"/>
</dbReference>
<comment type="function">
    <text evidence="12">DNA-dependent RNA polymerase catalyzes the transcription of DNA into RNA using the four ribonucleoside triphosphates as substrates.</text>
</comment>
<comment type="catalytic activity">
    <reaction evidence="11 12">
        <text>RNA(n) + a ribonucleoside 5'-triphosphate = RNA(n+1) + diphosphate</text>
        <dbReference type="Rhea" id="RHEA:21248"/>
        <dbReference type="Rhea" id="RHEA-COMP:14527"/>
        <dbReference type="Rhea" id="RHEA-COMP:17342"/>
        <dbReference type="ChEBI" id="CHEBI:33019"/>
        <dbReference type="ChEBI" id="CHEBI:61557"/>
        <dbReference type="ChEBI" id="CHEBI:140395"/>
        <dbReference type="EC" id="2.7.7.6"/>
    </reaction>
</comment>
<comment type="similarity">
    <text evidence="2 12">Belongs to the RNA polymerase beta' chain family.</text>
</comment>
<dbReference type="InterPro" id="IPR007066">
    <property type="entry name" value="RNA_pol_Rpb1_3"/>
</dbReference>
<dbReference type="Pfam" id="PF04997">
    <property type="entry name" value="RNA_pol_Rpb1_1"/>
    <property type="match status" value="1"/>
</dbReference>
<dbReference type="FunFam" id="2.40.40.20:FF:000019">
    <property type="entry name" value="DNA-directed RNA polymerase II subunit RPB1"/>
    <property type="match status" value="1"/>
</dbReference>
<dbReference type="Gene3D" id="1.10.132.30">
    <property type="match status" value="1"/>
</dbReference>
<dbReference type="InterPro" id="IPR007083">
    <property type="entry name" value="RNA_pol_Rpb1_4"/>
</dbReference>
<dbReference type="SMART" id="SM00663">
    <property type="entry name" value="RPOLA_N"/>
    <property type="match status" value="1"/>
</dbReference>
<dbReference type="CDD" id="cd01435">
    <property type="entry name" value="RNAP_I_RPA1_N"/>
    <property type="match status" value="1"/>
</dbReference>
<evidence type="ECO:0000256" key="7">
    <source>
        <dbReference type="ARBA" id="ARBA00022833"/>
    </source>
</evidence>
<feature type="region of interest" description="Disordered" evidence="13">
    <location>
        <begin position="241"/>
        <end position="264"/>
    </location>
</feature>
<dbReference type="Pfam" id="PF05000">
    <property type="entry name" value="RNA_pol_Rpb1_4"/>
    <property type="match status" value="1"/>
</dbReference>
<dbReference type="Pfam" id="PF04983">
    <property type="entry name" value="RNA_pol_Rpb1_3"/>
    <property type="match status" value="1"/>
</dbReference>
<keyword evidence="10" id="KW-0539">Nucleus</keyword>
<feature type="region of interest" description="Disordered" evidence="13">
    <location>
        <begin position="78"/>
        <end position="97"/>
    </location>
</feature>
<dbReference type="Gene3D" id="4.10.860.120">
    <property type="entry name" value="RNA polymerase II, clamp domain"/>
    <property type="match status" value="1"/>
</dbReference>
<dbReference type="GO" id="GO:0005736">
    <property type="term" value="C:RNA polymerase I complex"/>
    <property type="evidence" value="ECO:0007669"/>
    <property type="project" value="TreeGrafter"/>
</dbReference>
<dbReference type="GO" id="GO:0003899">
    <property type="term" value="F:DNA-directed RNA polymerase activity"/>
    <property type="evidence" value="ECO:0007669"/>
    <property type="project" value="UniProtKB-EC"/>
</dbReference>
<evidence type="ECO:0000256" key="13">
    <source>
        <dbReference type="SAM" id="MobiDB-lite"/>
    </source>
</evidence>
<evidence type="ECO:0000256" key="4">
    <source>
        <dbReference type="ARBA" id="ARBA00022679"/>
    </source>
</evidence>
<evidence type="ECO:0000256" key="10">
    <source>
        <dbReference type="ARBA" id="ARBA00023242"/>
    </source>
</evidence>
<feature type="compositionally biased region" description="Basic and acidic residues" evidence="13">
    <location>
        <begin position="255"/>
        <end position="264"/>
    </location>
</feature>
<dbReference type="HOGENOM" id="CLU_000487_2_2_1"/>
<evidence type="ECO:0000313" key="15">
    <source>
        <dbReference type="EMBL" id="EEC80966.1"/>
    </source>
</evidence>
<dbReference type="GO" id="GO:0009536">
    <property type="term" value="C:plastid"/>
    <property type="evidence" value="ECO:0007669"/>
    <property type="project" value="UniProtKB-ARBA"/>
</dbReference>
<dbReference type="InterPro" id="IPR000722">
    <property type="entry name" value="RNA_pol_asu"/>
</dbReference>
<dbReference type="STRING" id="39946.B8B4L0"/>
<feature type="domain" description="RNA polymerase N-terminal" evidence="14">
    <location>
        <begin position="422"/>
        <end position="721"/>
    </location>
</feature>
<dbReference type="InterPro" id="IPR015699">
    <property type="entry name" value="DNA-dir_RNA_pol1_lsu_N"/>
</dbReference>
<dbReference type="Gene3D" id="1.10.150.390">
    <property type="match status" value="1"/>
</dbReference>
<evidence type="ECO:0000256" key="2">
    <source>
        <dbReference type="ARBA" id="ARBA00006460"/>
    </source>
</evidence>
<keyword evidence="5 12" id="KW-0548">Nucleotidyltransferase</keyword>
<evidence type="ECO:0000256" key="1">
    <source>
        <dbReference type="ARBA" id="ARBA00004123"/>
    </source>
</evidence>
<dbReference type="Gene3D" id="6.10.250.2940">
    <property type="match status" value="1"/>
</dbReference>
<evidence type="ECO:0000313" key="16">
    <source>
        <dbReference type="Proteomes" id="UP000007015"/>
    </source>
</evidence>
<dbReference type="PANTHER" id="PTHR19376">
    <property type="entry name" value="DNA-DIRECTED RNA POLYMERASE"/>
    <property type="match status" value="1"/>
</dbReference>
<dbReference type="EC" id="2.7.7.6" evidence="12"/>
<dbReference type="FunFam" id="1.10.274.100:FF:000015">
    <property type="entry name" value="DNA-directed RNA polymerase subunit"/>
    <property type="match status" value="1"/>
</dbReference>
<evidence type="ECO:0000256" key="6">
    <source>
        <dbReference type="ARBA" id="ARBA00022723"/>
    </source>
</evidence>
<name>B8B4L0_ORYSI</name>
<dbReference type="Proteomes" id="UP000007015">
    <property type="component" value="Chromosome 6"/>
</dbReference>
<dbReference type="InterPro" id="IPR045867">
    <property type="entry name" value="DNA-dir_RpoC_beta_prime"/>
</dbReference>
<dbReference type="GO" id="GO:0006351">
    <property type="term" value="P:DNA-templated transcription"/>
    <property type="evidence" value="ECO:0007669"/>
    <property type="project" value="InterPro"/>
</dbReference>
<feature type="region of interest" description="Disordered" evidence="13">
    <location>
        <begin position="327"/>
        <end position="362"/>
    </location>
</feature>
<feature type="region of interest" description="Disordered" evidence="13">
    <location>
        <begin position="917"/>
        <end position="997"/>
    </location>
</feature>
<evidence type="ECO:0000256" key="8">
    <source>
        <dbReference type="ARBA" id="ARBA00022842"/>
    </source>
</evidence>
<keyword evidence="16" id="KW-1185">Reference proteome</keyword>
<feature type="compositionally biased region" description="Basic and acidic residues" evidence="13">
    <location>
        <begin position="923"/>
        <end position="988"/>
    </location>
</feature>
<evidence type="ECO:0000256" key="3">
    <source>
        <dbReference type="ARBA" id="ARBA00022478"/>
    </source>
</evidence>
<dbReference type="Pfam" id="PF00623">
    <property type="entry name" value="RNA_pol_Rpb1_2"/>
    <property type="match status" value="1"/>
</dbReference>
<dbReference type="InterPro" id="IPR006592">
    <property type="entry name" value="RNA_pol_N"/>
</dbReference>
<dbReference type="InterPro" id="IPR038120">
    <property type="entry name" value="Rpb1_funnel_sf"/>
</dbReference>
<evidence type="ECO:0000256" key="11">
    <source>
        <dbReference type="ARBA" id="ARBA00048552"/>
    </source>
</evidence>
<sequence length="1350" mass="151132">MALVIRGEVAILQVGAVKVAHWEACCRQNQEIVALGQDKHRVMAQLGGGARRCSCLAEKRPRLFTLVARTTSVMATMKSRGTSSRQRALASSRMADVRPDEAASEEVNSIHFSFYNDDEIKRISVKQITKSDRVDAKNCPVPGGLLDPAMGPTNDTDTCKSCGQQSIRCPGHFGHIELAKPLFNPLLFMSLKNLLQVTCFHCHKFRLNKEQVDRYTNELELLVRGDIAHAKNLEDLGGKVLSKEDDETEATSGDKSARSERENKTWTSIQLKEALSIFSKLMKKRQKKCAHCEKKNPIIKNPIYGWLIKDTTSSSVRANAIANAKLSGDGHVNDSRETGVSGLDEELTSPGTLSRRSTNETRRISDDTIKEMVASSGKKHLLTTEVESILKDLWKKEARFCMLLCDFQQNTLSVSEKRRGYEMFFLKNLLVAPNRFRPSISSSLGIMEHPQNVLLSKVQESNLALQQSIAASNHMEVLRRWMDLQRNVNVLYDSSKGLSKNEKNANGIRQLLEKKEGILRQKMMGKRVNYACRFYIISILFHVQKVTPWNARKLQEAINNGADIHPGATHYRDNNNMYKLQAAPPKRRAIAKMLPASRGSISQPGKDPKCEFESKVVYRHLQDGDVVLVNRQPTLHKPSMMAHVVRVLPGEKTIRMHYANCSTYNADFDGDEMNVHFPQDEISRAEAINIVDANKQYIGPRSGDAVRGLIQDHIIGAVLLTKLDTFLSREEYNQLVYGSVLSSTRRSGQFGKKISIIMDDDALEPVPPAIWKPKPLWTGKQVITTILNHVTKGRPPFTVEKKGRIEKEYLIPEERNGDKVKTINPSEQVLYVHDNELIKGMIDKAQFGNYGIVHTVHELYGPETAGVLLSSFSRLFTMVLQLHGFTCGVDDLLLSQESDMTREEILGKSEKHSKIVHVNFTRPKKDDKAEAKAEDIRPKEGDEAEDTRPKEGDEAEDTRPKEDHEAEDSTHPKEDHEAEDSTHPKEDHEAEGDDEDQMKLQMEVEKIIRRNGESATVILDRNMSSELNTLTSKVNKKVFPYGLRKPFPGNCLSLMTQTGAKGGLVNMTQISSLLGQQELEGKRVPRMISGKTLPCFPPWDTSSRAGGFIGDRFLTGLRPQEYYFHCMAGREGLVDTAVKTSRSGYLQRCLIKSLESLKVSYDHTFCYGEDGVDVLKTSFLDDKFRELSDIAQRTARSVFVKASGVNFEVFHKLVDYLDINEVRSNDIHAMLNTYGVEAARATIIGEVKGVFGAYGIHVDMRHLNLIADFMTFDGGYRPMSRLGMGQFSTSPFGKMTFETATKFIVEAASHGESDTLDGPSASVCLGKPVKVGTGSFGLLQNFSLEQPVAM</sequence>
<keyword evidence="6" id="KW-0479">Metal-binding</keyword>